<dbReference type="Pfam" id="PF13561">
    <property type="entry name" value="adh_short_C2"/>
    <property type="match status" value="1"/>
</dbReference>
<dbReference type="GO" id="GO:0016491">
    <property type="term" value="F:oxidoreductase activity"/>
    <property type="evidence" value="ECO:0007669"/>
    <property type="project" value="UniProtKB-KW"/>
</dbReference>
<dbReference type="PANTHER" id="PTHR43639:SF1">
    <property type="entry name" value="SHORT-CHAIN DEHYDROGENASE_REDUCTASE FAMILY PROTEIN"/>
    <property type="match status" value="1"/>
</dbReference>
<accession>A0A0K9XLE3</accession>
<evidence type="ECO:0000313" key="4">
    <source>
        <dbReference type="Proteomes" id="UP000037288"/>
    </source>
</evidence>
<dbReference type="SUPFAM" id="SSF51735">
    <property type="entry name" value="NAD(P)-binding Rossmann-fold domains"/>
    <property type="match status" value="1"/>
</dbReference>
<sequence length="271" mass="28637">MTDNTQQRCRTALVTGASAGIGKDIARRLAADGFRVVVHYRQRRDAAQETVTAIKAAGGRAFALGADLTVDRAVDALFTTLEATLDGEPLDVLVNNAGITADRDDPAVAARDDFVAGISHVTPETFDELFAINVRAPFFVTQRALPLLADGGRIINISSATTRIAWPLLPYAMSKGALEMMAARLAQQLGARGITVNTVAPGVTDTEMNSWVHEMPGAVEALSGMTALRRLGRPDDISAVVSYLASDDARWVTGQLIEASGGLCLAPAMGM</sequence>
<dbReference type="AlphaFoldDB" id="A0A0K9XLE3"/>
<dbReference type="PRINTS" id="PR00080">
    <property type="entry name" value="SDRFAMILY"/>
</dbReference>
<proteinExistence type="inferred from homology"/>
<evidence type="ECO:0000256" key="2">
    <source>
        <dbReference type="ARBA" id="ARBA00023002"/>
    </source>
</evidence>
<keyword evidence="4" id="KW-1185">Reference proteome</keyword>
<gene>
    <name evidence="3" type="ORF">AC230_06455</name>
</gene>
<name>A0A0K9XLE3_9ACTN</name>
<dbReference type="PANTHER" id="PTHR43639">
    <property type="entry name" value="OXIDOREDUCTASE, SHORT-CHAIN DEHYDROGENASE/REDUCTASE FAMILY (AFU_ORTHOLOGUE AFUA_5G02870)"/>
    <property type="match status" value="1"/>
</dbReference>
<dbReference type="Proteomes" id="UP000037288">
    <property type="component" value="Unassembled WGS sequence"/>
</dbReference>
<reference evidence="4" key="1">
    <citation type="submission" date="2015-07" db="EMBL/GenBank/DDBJ databases">
        <title>Draft genome sequence of Streptomyces sp. CMAA 1322, a bacterium isolated from Caatinga biome, from dry forest semiarid of Brazil.</title>
        <authorList>
            <person name="Santos S.N."/>
            <person name="Gacesa R."/>
            <person name="Taketani R.G."/>
            <person name="Long P.F."/>
            <person name="Melo I.S."/>
        </authorList>
    </citation>
    <scope>NUCLEOTIDE SEQUENCE [LARGE SCALE GENOMIC DNA]</scope>
    <source>
        <strain evidence="4">CMAA 1322</strain>
    </source>
</reference>
<dbReference type="OrthoDB" id="9803333at2"/>
<comment type="caution">
    <text evidence="3">The sequence shown here is derived from an EMBL/GenBank/DDBJ whole genome shotgun (WGS) entry which is preliminary data.</text>
</comment>
<dbReference type="STRING" id="1678637.AC230_06455"/>
<dbReference type="Gene3D" id="3.40.50.720">
    <property type="entry name" value="NAD(P)-binding Rossmann-like Domain"/>
    <property type="match status" value="1"/>
</dbReference>
<dbReference type="PRINTS" id="PR00081">
    <property type="entry name" value="GDHRDH"/>
</dbReference>
<dbReference type="InterPro" id="IPR036291">
    <property type="entry name" value="NAD(P)-bd_dom_sf"/>
</dbReference>
<dbReference type="InterPro" id="IPR002347">
    <property type="entry name" value="SDR_fam"/>
</dbReference>
<dbReference type="EMBL" id="LFXA01000002">
    <property type="protein sequence ID" value="KNB54150.1"/>
    <property type="molecule type" value="Genomic_DNA"/>
</dbReference>
<organism evidence="3 4">
    <name type="scientific">Streptomyces caatingaensis</name>
    <dbReference type="NCBI Taxonomy" id="1678637"/>
    <lineage>
        <taxon>Bacteria</taxon>
        <taxon>Bacillati</taxon>
        <taxon>Actinomycetota</taxon>
        <taxon>Actinomycetes</taxon>
        <taxon>Kitasatosporales</taxon>
        <taxon>Streptomycetaceae</taxon>
        <taxon>Streptomyces</taxon>
    </lineage>
</organism>
<dbReference type="PATRIC" id="fig|1678637.3.peg.1403"/>
<dbReference type="FunFam" id="3.40.50.720:FF:000084">
    <property type="entry name" value="Short-chain dehydrogenase reductase"/>
    <property type="match status" value="1"/>
</dbReference>
<comment type="similarity">
    <text evidence="1">Belongs to the short-chain dehydrogenases/reductases (SDR) family.</text>
</comment>
<protein>
    <submittedName>
        <fullName evidence="3">Short-chain dehydrogenase</fullName>
    </submittedName>
</protein>
<dbReference type="RefSeq" id="WP_049714899.1">
    <property type="nucleotide sequence ID" value="NZ_LFXA01000002.1"/>
</dbReference>
<evidence type="ECO:0000313" key="3">
    <source>
        <dbReference type="EMBL" id="KNB54150.1"/>
    </source>
</evidence>
<evidence type="ECO:0000256" key="1">
    <source>
        <dbReference type="ARBA" id="ARBA00006484"/>
    </source>
</evidence>
<keyword evidence="2" id="KW-0560">Oxidoreductase</keyword>